<dbReference type="InterPro" id="IPR007737">
    <property type="entry name" value="Mga_HTH"/>
</dbReference>
<organism evidence="5 6">
    <name type="scientific">Carnobacterium viridans</name>
    <dbReference type="NCBI Taxonomy" id="174587"/>
    <lineage>
        <taxon>Bacteria</taxon>
        <taxon>Bacillati</taxon>
        <taxon>Bacillota</taxon>
        <taxon>Bacilli</taxon>
        <taxon>Lactobacillales</taxon>
        <taxon>Carnobacteriaceae</taxon>
        <taxon>Carnobacterium</taxon>
    </lineage>
</organism>
<dbReference type="InterPro" id="IPR013236">
    <property type="entry name" value="Mga_PRD_dom"/>
</dbReference>
<keyword evidence="2" id="KW-0804">Transcription</keyword>
<dbReference type="AlphaFoldDB" id="A0A1H0YCT4"/>
<evidence type="ECO:0000259" key="3">
    <source>
        <dbReference type="Pfam" id="PF05043"/>
    </source>
</evidence>
<evidence type="ECO:0000256" key="1">
    <source>
        <dbReference type="ARBA" id="ARBA00023015"/>
    </source>
</evidence>
<dbReference type="Pfam" id="PF05043">
    <property type="entry name" value="Mga"/>
    <property type="match status" value="1"/>
</dbReference>
<proteinExistence type="predicted"/>
<dbReference type="InterPro" id="IPR050661">
    <property type="entry name" value="BglG_antiterminators"/>
</dbReference>
<dbReference type="Proteomes" id="UP000199481">
    <property type="component" value="Unassembled WGS sequence"/>
</dbReference>
<dbReference type="PANTHER" id="PTHR30185:SF18">
    <property type="entry name" value="TRANSCRIPTIONAL REGULATOR MTLR"/>
    <property type="match status" value="1"/>
</dbReference>
<dbReference type="EMBL" id="FNJW01000008">
    <property type="protein sequence ID" value="SDQ12988.1"/>
    <property type="molecule type" value="Genomic_DNA"/>
</dbReference>
<evidence type="ECO:0000313" key="5">
    <source>
        <dbReference type="EMBL" id="SDQ12988.1"/>
    </source>
</evidence>
<dbReference type="Pfam" id="PF08270">
    <property type="entry name" value="PRD_Mga"/>
    <property type="match status" value="1"/>
</dbReference>
<dbReference type="Gene3D" id="1.10.10.10">
    <property type="entry name" value="Winged helix-like DNA-binding domain superfamily/Winged helix DNA-binding domain"/>
    <property type="match status" value="1"/>
</dbReference>
<protein>
    <submittedName>
        <fullName evidence="5">M protein trans-acting positive regulator (MGA) HTH domain-containing protein</fullName>
    </submittedName>
</protein>
<feature type="domain" description="M protein trans-acting positive regulator (MGA) PRD" evidence="4">
    <location>
        <begin position="177"/>
        <end position="392"/>
    </location>
</feature>
<evidence type="ECO:0000259" key="4">
    <source>
        <dbReference type="Pfam" id="PF08270"/>
    </source>
</evidence>
<evidence type="ECO:0000256" key="2">
    <source>
        <dbReference type="ARBA" id="ARBA00023163"/>
    </source>
</evidence>
<evidence type="ECO:0000313" key="6">
    <source>
        <dbReference type="Proteomes" id="UP000199481"/>
    </source>
</evidence>
<dbReference type="OrthoDB" id="1711164at2"/>
<keyword evidence="6" id="KW-1185">Reference proteome</keyword>
<sequence>MREVLDASERRKLEVVEYLYFTGGWVTLKELAQKTVGSERILKQDMLQLRDYFSKEVLQTSHLGVRLVLPSHKDCDDLYRYFLSNSLAFKFVEMLIYDETKTVFELAEELYISSSTLFRLIKKLNLSLADYYVQVQTNPCKLISENEESIRYFYISYFSERYNNLEWPFKTINQTIFEQLLTFIAKKNNIPLNFADFKRLKLWTAIPYLRVKQGHHVAIKSSNYSKMIPDFSKFQPLTGIIEKKLAITLNNEFIEQVFSIFINNNFKFSYESLIEDTKTDPTVKERVSHHATLLHNLSNQIGIPILNYQHLLTEMFNISHFVFKSKEGQFPPPYILFNSKKDFVQSMEEKFPDFITLAFSNLKEYEKKTHEKYSETARYEIIYTLLIHWDHLIPELYNQKDKVRLLIVSDFDIEHAKMVQDLLHRFFKNEIITTLYTNPTFSLKQLNNHAYDILITTFTLPFDDKTIEQSCICIRNVPTKRNLTDIALAIEQQYKLKKHPFKSKVQKFIQF</sequence>
<dbReference type="PANTHER" id="PTHR30185">
    <property type="entry name" value="CRYPTIC BETA-GLUCOSIDE BGL OPERON ANTITERMINATOR"/>
    <property type="match status" value="1"/>
</dbReference>
<gene>
    <name evidence="5" type="ORF">SAMN04487752_0872</name>
</gene>
<keyword evidence="1" id="KW-0805">Transcription regulation</keyword>
<dbReference type="RefSeq" id="WP_089975465.1">
    <property type="nucleotide sequence ID" value="NZ_CP084916.1"/>
</dbReference>
<name>A0A1H0YCT4_9LACT</name>
<dbReference type="InterPro" id="IPR036388">
    <property type="entry name" value="WH-like_DNA-bd_sf"/>
</dbReference>
<accession>A0A1H0YCT4</accession>
<reference evidence="6" key="1">
    <citation type="submission" date="2016-10" db="EMBL/GenBank/DDBJ databases">
        <authorList>
            <person name="Varghese N."/>
            <person name="Submissions S."/>
        </authorList>
    </citation>
    <scope>NUCLEOTIDE SEQUENCE [LARGE SCALE GENOMIC DNA]</scope>
    <source>
        <strain evidence="6">MPL-11</strain>
    </source>
</reference>
<feature type="domain" description="Mga helix-turn-helix" evidence="3">
    <location>
        <begin position="75"/>
        <end position="158"/>
    </location>
</feature>